<keyword evidence="3" id="KW-0131">Cell cycle</keyword>
<dbReference type="AlphaFoldDB" id="A0A1Q9ELI0"/>
<gene>
    <name evidence="6" type="primary">CYCA2-1</name>
    <name evidence="6" type="ORF">AK812_SmicGene8232</name>
</gene>
<organism evidence="6 7">
    <name type="scientific">Symbiodinium microadriaticum</name>
    <name type="common">Dinoflagellate</name>
    <name type="synonym">Zooxanthella microadriatica</name>
    <dbReference type="NCBI Taxonomy" id="2951"/>
    <lineage>
        <taxon>Eukaryota</taxon>
        <taxon>Sar</taxon>
        <taxon>Alveolata</taxon>
        <taxon>Dinophyceae</taxon>
        <taxon>Suessiales</taxon>
        <taxon>Symbiodiniaceae</taxon>
        <taxon>Symbiodinium</taxon>
    </lineage>
</organism>
<dbReference type="SUPFAM" id="SSF47954">
    <property type="entry name" value="Cyclin-like"/>
    <property type="match status" value="1"/>
</dbReference>
<comment type="caution">
    <text evidence="6">The sequence shown here is derived from an EMBL/GenBank/DDBJ whole genome shotgun (WGS) entry which is preliminary data.</text>
</comment>
<dbReference type="Pfam" id="PF00134">
    <property type="entry name" value="Cyclin_N"/>
    <property type="match status" value="1"/>
</dbReference>
<keyword evidence="2 4" id="KW-0195">Cyclin</keyword>
<dbReference type="PROSITE" id="PS00292">
    <property type="entry name" value="CYCLINS"/>
    <property type="match status" value="1"/>
</dbReference>
<evidence type="ECO:0000256" key="1">
    <source>
        <dbReference type="ARBA" id="ARBA00022618"/>
    </source>
</evidence>
<evidence type="ECO:0000313" key="7">
    <source>
        <dbReference type="Proteomes" id="UP000186817"/>
    </source>
</evidence>
<evidence type="ECO:0000256" key="3">
    <source>
        <dbReference type="ARBA" id="ARBA00023306"/>
    </source>
</evidence>
<dbReference type="OrthoDB" id="415461at2759"/>
<dbReference type="InterPro" id="IPR036915">
    <property type="entry name" value="Cyclin-like_sf"/>
</dbReference>
<dbReference type="SMART" id="SM00385">
    <property type="entry name" value="CYCLIN"/>
    <property type="match status" value="1"/>
</dbReference>
<dbReference type="InterPro" id="IPR013763">
    <property type="entry name" value="Cyclin-like_dom"/>
</dbReference>
<dbReference type="InterPro" id="IPR048258">
    <property type="entry name" value="Cyclins_cyclin-box"/>
</dbReference>
<keyword evidence="7" id="KW-1185">Reference proteome</keyword>
<evidence type="ECO:0000256" key="2">
    <source>
        <dbReference type="ARBA" id="ARBA00023127"/>
    </source>
</evidence>
<evidence type="ECO:0000313" key="6">
    <source>
        <dbReference type="EMBL" id="OLQ08306.1"/>
    </source>
</evidence>
<name>A0A1Q9ELI0_SYMMI</name>
<accession>A0A1Q9ELI0</accession>
<dbReference type="Proteomes" id="UP000186817">
    <property type="component" value="Unassembled WGS sequence"/>
</dbReference>
<evidence type="ECO:0000256" key="4">
    <source>
        <dbReference type="RuleBase" id="RU000383"/>
    </source>
</evidence>
<dbReference type="GO" id="GO:0051301">
    <property type="term" value="P:cell division"/>
    <property type="evidence" value="ECO:0007669"/>
    <property type="project" value="UniProtKB-KW"/>
</dbReference>
<evidence type="ECO:0000259" key="5">
    <source>
        <dbReference type="SMART" id="SM00385"/>
    </source>
</evidence>
<proteinExistence type="inferred from homology"/>
<dbReference type="PANTHER" id="PTHR10177">
    <property type="entry name" value="CYCLINS"/>
    <property type="match status" value="1"/>
</dbReference>
<comment type="similarity">
    <text evidence="4">Belongs to the cyclin family.</text>
</comment>
<dbReference type="InterPro" id="IPR006671">
    <property type="entry name" value="Cyclin_N"/>
</dbReference>
<keyword evidence="1" id="KW-0132">Cell division</keyword>
<protein>
    <submittedName>
        <fullName evidence="6">Cyclin-A2-1</fullName>
    </submittedName>
</protein>
<dbReference type="Gene3D" id="1.10.472.10">
    <property type="entry name" value="Cyclin-like"/>
    <property type="match status" value="2"/>
</dbReference>
<dbReference type="InterPro" id="IPR039361">
    <property type="entry name" value="Cyclin"/>
</dbReference>
<dbReference type="EMBL" id="LSRX01000120">
    <property type="protein sequence ID" value="OLQ08306.1"/>
    <property type="molecule type" value="Genomic_DNA"/>
</dbReference>
<feature type="domain" description="Cyclin-like" evidence="5">
    <location>
        <begin position="151"/>
        <end position="244"/>
    </location>
</feature>
<sequence length="405" mass="44960">MKLSSVRISKETDQSTLKVRVRSRILYALLIALVPIRPYMNFICEELQEGSFATLIDNEFLELYGPAGTRVKVKELGEDGLVHVAIVDSDRSAWIPKEYLKAEPTSHSQLQELLAGGLLLDGCHRHTERARPYSEDIHACIGSGDRQQSVLWLAQVCSIHQLDDSVLFVCVMLLDRYCATSEDHMELGRAHRTVLAIFSIALKVLGVAAGGGNQHEHLRFIAEGLGENKFSKQDIIRAELEVLQALGFDVAAHSPLDFLESFLFSVERPRLSGTSALACMATFLLQLSLGDANLLHRYPYAALAAGAVYVGLWCTQASSERCQLLLQDVPGRPCLRSRNRQPWTWCRKMKSSQTSISPSARCEANRLSRRSAEAGLRLLFLTYLQPIRVGPTGPFSDGQQMSTCT</sequence>
<reference evidence="6 7" key="1">
    <citation type="submission" date="2016-02" db="EMBL/GenBank/DDBJ databases">
        <title>Genome analysis of coral dinoflagellate symbionts highlights evolutionary adaptations to a symbiotic lifestyle.</title>
        <authorList>
            <person name="Aranda M."/>
            <person name="Li Y."/>
            <person name="Liew Y.J."/>
            <person name="Baumgarten S."/>
            <person name="Simakov O."/>
            <person name="Wilson M."/>
            <person name="Piel J."/>
            <person name="Ashoor H."/>
            <person name="Bougouffa S."/>
            <person name="Bajic V.B."/>
            <person name="Ryu T."/>
            <person name="Ravasi T."/>
            <person name="Bayer T."/>
            <person name="Micklem G."/>
            <person name="Kim H."/>
            <person name="Bhak J."/>
            <person name="Lajeunesse T.C."/>
            <person name="Voolstra C.R."/>
        </authorList>
    </citation>
    <scope>NUCLEOTIDE SEQUENCE [LARGE SCALE GENOMIC DNA]</scope>
    <source>
        <strain evidence="6 7">CCMP2467</strain>
    </source>
</reference>